<proteinExistence type="predicted"/>
<dbReference type="EMBL" id="JWZX01002948">
    <property type="protein sequence ID" value="KOO25634.1"/>
    <property type="molecule type" value="Genomic_DNA"/>
</dbReference>
<dbReference type="PROSITE" id="PS50011">
    <property type="entry name" value="PROTEIN_KINASE_DOM"/>
    <property type="match status" value="1"/>
</dbReference>
<dbReference type="GO" id="GO:0004672">
    <property type="term" value="F:protein kinase activity"/>
    <property type="evidence" value="ECO:0007669"/>
    <property type="project" value="InterPro"/>
</dbReference>
<feature type="domain" description="Protein kinase" evidence="1">
    <location>
        <begin position="1"/>
        <end position="166"/>
    </location>
</feature>
<keyword evidence="3" id="KW-1185">Reference proteome</keyword>
<dbReference type="GO" id="GO:0005524">
    <property type="term" value="F:ATP binding"/>
    <property type="evidence" value="ECO:0007669"/>
    <property type="project" value="InterPro"/>
</dbReference>
<gene>
    <name evidence="2" type="ORF">Ctob_003620</name>
</gene>
<dbReference type="SUPFAM" id="SSF56112">
    <property type="entry name" value="Protein kinase-like (PK-like)"/>
    <property type="match status" value="1"/>
</dbReference>
<accession>A0A0M0JGC5</accession>
<protein>
    <recommendedName>
        <fullName evidence="1">Protein kinase domain-containing protein</fullName>
    </recommendedName>
</protein>
<dbReference type="InterPro" id="IPR000719">
    <property type="entry name" value="Prot_kinase_dom"/>
</dbReference>
<name>A0A0M0JGC5_9EUKA</name>
<comment type="caution">
    <text evidence="2">The sequence shown here is derived from an EMBL/GenBank/DDBJ whole genome shotgun (WGS) entry which is preliminary data.</text>
</comment>
<evidence type="ECO:0000313" key="2">
    <source>
        <dbReference type="EMBL" id="KOO25634.1"/>
    </source>
</evidence>
<organism evidence="2 3">
    <name type="scientific">Chrysochromulina tobinii</name>
    <dbReference type="NCBI Taxonomy" id="1460289"/>
    <lineage>
        <taxon>Eukaryota</taxon>
        <taxon>Haptista</taxon>
        <taxon>Haptophyta</taxon>
        <taxon>Prymnesiophyceae</taxon>
        <taxon>Prymnesiales</taxon>
        <taxon>Chrysochromulinaceae</taxon>
        <taxon>Chrysochromulina</taxon>
    </lineage>
</organism>
<dbReference type="AlphaFoldDB" id="A0A0M0JGC5"/>
<evidence type="ECO:0000259" key="1">
    <source>
        <dbReference type="PROSITE" id="PS50011"/>
    </source>
</evidence>
<reference evidence="3" key="1">
    <citation type="journal article" date="2015" name="PLoS Genet.">
        <title>Genome Sequence and Transcriptome Analyses of Chrysochromulina tobin: Metabolic Tools for Enhanced Algal Fitness in the Prominent Order Prymnesiales (Haptophyceae).</title>
        <authorList>
            <person name="Hovde B.T."/>
            <person name="Deodato C.R."/>
            <person name="Hunsperger H.M."/>
            <person name="Ryken S.A."/>
            <person name="Yost W."/>
            <person name="Jha R.K."/>
            <person name="Patterson J."/>
            <person name="Monnat R.J. Jr."/>
            <person name="Barlow S.B."/>
            <person name="Starkenburg S.R."/>
            <person name="Cattolico R.A."/>
        </authorList>
    </citation>
    <scope>NUCLEOTIDE SEQUENCE</scope>
    <source>
        <strain evidence="3">CCMP291</strain>
    </source>
</reference>
<evidence type="ECO:0000313" key="3">
    <source>
        <dbReference type="Proteomes" id="UP000037460"/>
    </source>
</evidence>
<sequence length="166" mass="18553">MLTALSGEMLLRRCCSGAQDAHPLKFLSFGLLMSVAFLHACWSMQCARLIHPDIHPAQLLITADGRPSLDDLGQCSVVPIDGRKQPLPPLGRRDFCRLAKLGPLQVRVTWKGCYDGGGRVQRDWNRHEEHEMVQDRLGLLASRPAETTPAPRGPFARRVQEYLQST</sequence>
<dbReference type="InterPro" id="IPR011009">
    <property type="entry name" value="Kinase-like_dom_sf"/>
</dbReference>
<dbReference type="Proteomes" id="UP000037460">
    <property type="component" value="Unassembled WGS sequence"/>
</dbReference>